<sequence>MPFQQGLENILCSDSIQWVAFTAKGGQGKTTCACAAAVQVALRRPTARVLVISTDPAHNVSDAFAQRFSRDPQVVRGFDNLYAVEIDPERDFANTDLGRALLPPTGDRAPGGDGAADSALDAEDPLGLAGIVSELITTVPGIDEALSFGQMMKSVQEMDYDLIVFDMAPTGHALKLLSFPSVLERGLRRLLDLRTRMAPMLNMASSMMGMSLEGGASAFDAEIVGKMEELLGIVRRVDEQFRDARRTAFVCVCMPEFLSVYETERLLRELKRLHMHCGNLLINQVLWVNDAASAASPRDSLYVPVALSGERVGYAATELYESRVQIQQKYLQQIEDLYGEDFHITRMPMWMNEVRGVADLRAFGEALMQDSGIRPPEPLESATAESSLRNVVAQRSLELIIASGKGNVGKTTTTAALAVHLAEESPRGRRVLLVSTDPAHSLSDAFGQNFSRVLTREHLHSSDAVDEAMRPVRAEGIRGRGQLDVLEIDTADFLRDLHQAVPPAGESAAANDGAESDPRTAMAAAMLGAAPSEVIRDLLQAVPGIDDAIAFTRLMQRIQALDYDVVVLDTAPTGHTLRLLSFPSLLQRGLDKLEEVRQRFSGPLSMAASLAGNMGMPGAADGARPDQELAERLRTMQQTILQVVKQFQDAERTTFICVCIAEFLSVYETERLVQDLAEYGIDTHNVVVNQLFAAQASEAERVAMVQSRVAMQQRYLHQIDELYARDLRLCVLPLETQEVRGVEALRHFGQRILP</sequence>
<dbReference type="PANTHER" id="PTHR10803:SF3">
    <property type="entry name" value="ATPASE GET3"/>
    <property type="match status" value="1"/>
</dbReference>
<dbReference type="Proteomes" id="UP001301350">
    <property type="component" value="Unassembled WGS sequence"/>
</dbReference>
<dbReference type="GO" id="GO:0005524">
    <property type="term" value="F:ATP binding"/>
    <property type="evidence" value="ECO:0007669"/>
    <property type="project" value="InterPro"/>
</dbReference>
<comment type="caution">
    <text evidence="3">The sequence shown here is derived from an EMBL/GenBank/DDBJ whole genome shotgun (WGS) entry which is preliminary data.</text>
</comment>
<evidence type="ECO:0000256" key="1">
    <source>
        <dbReference type="ARBA" id="ARBA00011040"/>
    </source>
</evidence>
<keyword evidence="4" id="KW-1185">Reference proteome</keyword>
<feature type="domain" description="ArsA/GET3 Anion-transporting ATPase-like" evidence="2">
    <location>
        <begin position="318"/>
        <end position="368"/>
    </location>
</feature>
<dbReference type="GO" id="GO:0071816">
    <property type="term" value="P:tail-anchored membrane protein insertion into ER membrane"/>
    <property type="evidence" value="ECO:0007669"/>
    <property type="project" value="TreeGrafter"/>
</dbReference>
<feature type="domain" description="ArsA/GET3 Anion-transporting ATPase-like" evidence="2">
    <location>
        <begin position="17"/>
        <end position="289"/>
    </location>
</feature>
<dbReference type="NCBIfam" id="TIGR00345">
    <property type="entry name" value="GET3_arsA_TRC40"/>
    <property type="match status" value="2"/>
</dbReference>
<organism evidence="3 4">
    <name type="scientific">Cyanidium caldarium</name>
    <name type="common">Red alga</name>
    <dbReference type="NCBI Taxonomy" id="2771"/>
    <lineage>
        <taxon>Eukaryota</taxon>
        <taxon>Rhodophyta</taxon>
        <taxon>Bangiophyceae</taxon>
        <taxon>Cyanidiales</taxon>
        <taxon>Cyanidiaceae</taxon>
        <taxon>Cyanidium</taxon>
    </lineage>
</organism>
<dbReference type="GO" id="GO:0016887">
    <property type="term" value="F:ATP hydrolysis activity"/>
    <property type="evidence" value="ECO:0007669"/>
    <property type="project" value="InterPro"/>
</dbReference>
<dbReference type="InterPro" id="IPR025723">
    <property type="entry name" value="ArsA/GET3_ATPase-like"/>
</dbReference>
<feature type="domain" description="ArsA/GET3 Anion-transporting ATPase-like" evidence="2">
    <location>
        <begin position="398"/>
        <end position="752"/>
    </location>
</feature>
<comment type="similarity">
    <text evidence="1">Belongs to the arsA ATPase family.</text>
</comment>
<dbReference type="Pfam" id="PF02374">
    <property type="entry name" value="ArsA_ATPase"/>
    <property type="match status" value="3"/>
</dbReference>
<proteinExistence type="inferred from homology"/>
<accession>A0AAV9IY92</accession>
<gene>
    <name evidence="3" type="ORF">CDCA_CDCA11G3136</name>
</gene>
<dbReference type="Gene3D" id="3.40.50.300">
    <property type="entry name" value="P-loop containing nucleotide triphosphate hydrolases"/>
    <property type="match status" value="2"/>
</dbReference>
<dbReference type="CDD" id="cd02035">
    <property type="entry name" value="ArsA"/>
    <property type="match status" value="2"/>
</dbReference>
<evidence type="ECO:0000313" key="4">
    <source>
        <dbReference type="Proteomes" id="UP001301350"/>
    </source>
</evidence>
<dbReference type="InterPro" id="IPR016300">
    <property type="entry name" value="ATPase_ArsA/GET3"/>
</dbReference>
<evidence type="ECO:0000313" key="3">
    <source>
        <dbReference type="EMBL" id="KAK4537111.1"/>
    </source>
</evidence>
<dbReference type="EMBL" id="JANCYW010000011">
    <property type="protein sequence ID" value="KAK4537111.1"/>
    <property type="molecule type" value="Genomic_DNA"/>
</dbReference>
<evidence type="ECO:0000259" key="2">
    <source>
        <dbReference type="Pfam" id="PF02374"/>
    </source>
</evidence>
<reference evidence="3 4" key="1">
    <citation type="submission" date="2022-07" db="EMBL/GenBank/DDBJ databases">
        <title>Genome-wide signatures of adaptation to extreme environments.</title>
        <authorList>
            <person name="Cho C.H."/>
            <person name="Yoon H.S."/>
        </authorList>
    </citation>
    <scope>NUCLEOTIDE SEQUENCE [LARGE SCALE GENOMIC DNA]</scope>
    <source>
        <strain evidence="3 4">DBV 063 E5</strain>
    </source>
</reference>
<dbReference type="GO" id="GO:0043529">
    <property type="term" value="C:GET complex"/>
    <property type="evidence" value="ECO:0007669"/>
    <property type="project" value="TreeGrafter"/>
</dbReference>
<dbReference type="SUPFAM" id="SSF52540">
    <property type="entry name" value="P-loop containing nucleoside triphosphate hydrolases"/>
    <property type="match status" value="2"/>
</dbReference>
<dbReference type="PANTHER" id="PTHR10803">
    <property type="entry name" value="ARSENICAL PUMP-DRIVING ATPASE ARSENITE-TRANSLOCATING ATPASE"/>
    <property type="match status" value="1"/>
</dbReference>
<dbReference type="AlphaFoldDB" id="A0AAV9IY92"/>
<protein>
    <recommendedName>
        <fullName evidence="2">ArsA/GET3 Anion-transporting ATPase-like domain-containing protein</fullName>
    </recommendedName>
</protein>
<dbReference type="InterPro" id="IPR027417">
    <property type="entry name" value="P-loop_NTPase"/>
</dbReference>
<name>A0AAV9IY92_CYACA</name>